<evidence type="ECO:0000313" key="2">
    <source>
        <dbReference type="Proteomes" id="UP000468901"/>
    </source>
</evidence>
<organism evidence="1 2">
    <name type="scientific">Parvibaculum sedimenti</name>
    <dbReference type="NCBI Taxonomy" id="2608632"/>
    <lineage>
        <taxon>Bacteria</taxon>
        <taxon>Pseudomonadati</taxon>
        <taxon>Pseudomonadota</taxon>
        <taxon>Alphaproteobacteria</taxon>
        <taxon>Hyphomicrobiales</taxon>
        <taxon>Parvibaculaceae</taxon>
        <taxon>Parvibaculum</taxon>
    </lineage>
</organism>
<evidence type="ECO:0000313" key="1">
    <source>
        <dbReference type="EMBL" id="KAB7739630.1"/>
    </source>
</evidence>
<keyword evidence="2" id="KW-1185">Reference proteome</keyword>
<protein>
    <recommendedName>
        <fullName evidence="3">DUF2946 domain-containing protein</fullName>
    </recommendedName>
</protein>
<dbReference type="EMBL" id="WESC01000009">
    <property type="protein sequence ID" value="KAB7739630.1"/>
    <property type="molecule type" value="Genomic_DNA"/>
</dbReference>
<evidence type="ECO:0008006" key="3">
    <source>
        <dbReference type="Google" id="ProtNLM"/>
    </source>
</evidence>
<proteinExistence type="predicted"/>
<dbReference type="Proteomes" id="UP000468901">
    <property type="component" value="Unassembled WGS sequence"/>
</dbReference>
<dbReference type="RefSeq" id="WP_152216439.1">
    <property type="nucleotide sequence ID" value="NZ_JBAQYD010000042.1"/>
</dbReference>
<comment type="caution">
    <text evidence="1">The sequence shown here is derived from an EMBL/GenBank/DDBJ whole genome shotgun (WGS) entry which is preliminary data.</text>
</comment>
<sequence length="110" mass="11242">MAFLAIFLHVVVPTAYEISGPSVAGLLKTVICSGGVATEVYIDADGKPVHPANTGHQDCKFSCLHHCAALAVSALTIVSPSWTILLTVLTGAESAPAHVVNASNPRGPPA</sequence>
<dbReference type="Pfam" id="PF11162">
    <property type="entry name" value="DUF2946"/>
    <property type="match status" value="1"/>
</dbReference>
<accession>A0A6N6VG26</accession>
<reference evidence="1 2" key="1">
    <citation type="submission" date="2019-09" db="EMBL/GenBank/DDBJ databases">
        <title>Parvibaculum sedimenti sp. nov., isolated from sediment.</title>
        <authorList>
            <person name="Wang Y."/>
        </authorList>
    </citation>
    <scope>NUCLEOTIDE SEQUENCE [LARGE SCALE GENOMIC DNA]</scope>
    <source>
        <strain evidence="1 2">HXT-9</strain>
    </source>
</reference>
<dbReference type="InterPro" id="IPR021333">
    <property type="entry name" value="DUF2946"/>
</dbReference>
<name>A0A6N6VG26_9HYPH</name>
<dbReference type="AlphaFoldDB" id="A0A6N6VG26"/>
<gene>
    <name evidence="1" type="ORF">F2P47_11140</name>
</gene>